<dbReference type="PRINTS" id="PR00033">
    <property type="entry name" value="HTHASNC"/>
</dbReference>
<dbReference type="InterPro" id="IPR036388">
    <property type="entry name" value="WH-like_DNA-bd_sf"/>
</dbReference>
<comment type="caution">
    <text evidence="5">The sequence shown here is derived from an EMBL/GenBank/DDBJ whole genome shotgun (WGS) entry which is preliminary data.</text>
</comment>
<keyword evidence="1" id="KW-0805">Transcription regulation</keyword>
<dbReference type="SUPFAM" id="SSF48008">
    <property type="entry name" value="GntR ligand-binding domain-like"/>
    <property type="match status" value="1"/>
</dbReference>
<dbReference type="SUPFAM" id="SSF46785">
    <property type="entry name" value="Winged helix' DNA-binding domain"/>
    <property type="match status" value="1"/>
</dbReference>
<keyword evidence="2" id="KW-0238">DNA-binding</keyword>
<dbReference type="RefSeq" id="WP_158040876.1">
    <property type="nucleotide sequence ID" value="NZ_JACCFV010000001.1"/>
</dbReference>
<dbReference type="GO" id="GO:0043565">
    <property type="term" value="F:sequence-specific DNA binding"/>
    <property type="evidence" value="ECO:0007669"/>
    <property type="project" value="InterPro"/>
</dbReference>
<accession>A0A7J5BQY3</accession>
<name>A0A7J5BQY3_9MICO</name>
<feature type="domain" description="HTH gntR-type" evidence="4">
    <location>
        <begin position="10"/>
        <end position="77"/>
    </location>
</feature>
<dbReference type="Gene3D" id="1.10.10.10">
    <property type="entry name" value="Winged helix-like DNA-binding domain superfamily/Winged helix DNA-binding domain"/>
    <property type="match status" value="1"/>
</dbReference>
<dbReference type="InterPro" id="IPR008920">
    <property type="entry name" value="TF_FadR/GntR_C"/>
</dbReference>
<evidence type="ECO:0000313" key="5">
    <source>
        <dbReference type="EMBL" id="KAB1656350.1"/>
    </source>
</evidence>
<dbReference type="PANTHER" id="PTHR43537:SF45">
    <property type="entry name" value="GNTR FAMILY REGULATORY PROTEIN"/>
    <property type="match status" value="1"/>
</dbReference>
<protein>
    <submittedName>
        <fullName evidence="5">GntR family transcriptional regulator</fullName>
    </submittedName>
</protein>
<dbReference type="GO" id="GO:0003700">
    <property type="term" value="F:DNA-binding transcription factor activity"/>
    <property type="evidence" value="ECO:0007669"/>
    <property type="project" value="InterPro"/>
</dbReference>
<proteinExistence type="predicted"/>
<evidence type="ECO:0000256" key="2">
    <source>
        <dbReference type="ARBA" id="ARBA00023125"/>
    </source>
</evidence>
<dbReference type="PROSITE" id="PS50949">
    <property type="entry name" value="HTH_GNTR"/>
    <property type="match status" value="1"/>
</dbReference>
<dbReference type="AlphaFoldDB" id="A0A7J5BQY3"/>
<dbReference type="EMBL" id="WBJZ01000012">
    <property type="protein sequence ID" value="KAB1656350.1"/>
    <property type="molecule type" value="Genomic_DNA"/>
</dbReference>
<evidence type="ECO:0000256" key="1">
    <source>
        <dbReference type="ARBA" id="ARBA00023015"/>
    </source>
</evidence>
<dbReference type="SMART" id="SM00895">
    <property type="entry name" value="FCD"/>
    <property type="match status" value="1"/>
</dbReference>
<keyword evidence="6" id="KW-1185">Reference proteome</keyword>
<dbReference type="OrthoDB" id="8680240at2"/>
<evidence type="ECO:0000259" key="4">
    <source>
        <dbReference type="PROSITE" id="PS50949"/>
    </source>
</evidence>
<dbReference type="CDD" id="cd07377">
    <property type="entry name" value="WHTH_GntR"/>
    <property type="match status" value="1"/>
</dbReference>
<dbReference type="Pfam" id="PF00392">
    <property type="entry name" value="GntR"/>
    <property type="match status" value="1"/>
</dbReference>
<keyword evidence="3" id="KW-0804">Transcription</keyword>
<dbReference type="InterPro" id="IPR036390">
    <property type="entry name" value="WH_DNA-bd_sf"/>
</dbReference>
<gene>
    <name evidence="5" type="ORF">F8O01_10820</name>
</gene>
<dbReference type="InterPro" id="IPR000485">
    <property type="entry name" value="AsnC-type_HTH_dom"/>
</dbReference>
<dbReference type="Pfam" id="PF07729">
    <property type="entry name" value="FCD"/>
    <property type="match status" value="1"/>
</dbReference>
<dbReference type="InterPro" id="IPR000524">
    <property type="entry name" value="Tscrpt_reg_HTH_GntR"/>
</dbReference>
<evidence type="ECO:0000313" key="6">
    <source>
        <dbReference type="Proteomes" id="UP000467240"/>
    </source>
</evidence>
<dbReference type="PANTHER" id="PTHR43537">
    <property type="entry name" value="TRANSCRIPTIONAL REGULATOR, GNTR FAMILY"/>
    <property type="match status" value="1"/>
</dbReference>
<organism evidence="5 6">
    <name type="scientific">Pseudoclavibacter chungangensis</name>
    <dbReference type="NCBI Taxonomy" id="587635"/>
    <lineage>
        <taxon>Bacteria</taxon>
        <taxon>Bacillati</taxon>
        <taxon>Actinomycetota</taxon>
        <taxon>Actinomycetes</taxon>
        <taxon>Micrococcales</taxon>
        <taxon>Microbacteriaceae</taxon>
        <taxon>Pseudoclavibacter</taxon>
    </lineage>
</organism>
<evidence type="ECO:0000256" key="3">
    <source>
        <dbReference type="ARBA" id="ARBA00023163"/>
    </source>
</evidence>
<dbReference type="InterPro" id="IPR011711">
    <property type="entry name" value="GntR_C"/>
</dbReference>
<sequence>MSMSRIEPSARVADQVFEAIHEAIIRGDLPAGKRLNMRELSDELGTSTMPVREAIRRLEEMGLAEAVPYRGAIVRGFTDKELLDLYAVRRRLEVDAATLGTARSSATTIARMVEEFGAMERAVEAADPVDYLDRDEGFLAVLYEESDNAVLVEMIRTLWHRCRSYKLLGAQRAMAAGDGAPLLDHQRALLAAVRAGDAERAGVITGESIDSATTRIGEAIRPASDDTD</sequence>
<dbReference type="Gene3D" id="1.20.120.530">
    <property type="entry name" value="GntR ligand-binding domain-like"/>
    <property type="match status" value="1"/>
</dbReference>
<reference evidence="5 6" key="1">
    <citation type="submission" date="2019-09" db="EMBL/GenBank/DDBJ databases">
        <title>Phylogeny of genus Pseudoclavibacter and closely related genus.</title>
        <authorList>
            <person name="Li Y."/>
        </authorList>
    </citation>
    <scope>NUCLEOTIDE SEQUENCE [LARGE SCALE GENOMIC DNA]</scope>
    <source>
        <strain evidence="5 6">DSM 23821</strain>
    </source>
</reference>
<dbReference type="Proteomes" id="UP000467240">
    <property type="component" value="Unassembled WGS sequence"/>
</dbReference>
<dbReference type="SMART" id="SM00345">
    <property type="entry name" value="HTH_GNTR"/>
    <property type="match status" value="1"/>
</dbReference>